<keyword evidence="2" id="KW-1185">Reference proteome</keyword>
<dbReference type="Proteomes" id="UP000519897">
    <property type="component" value="Unassembled WGS sequence"/>
</dbReference>
<dbReference type="InterPro" id="IPR011013">
    <property type="entry name" value="Gal_mutarotase_sf_dom"/>
</dbReference>
<proteinExistence type="predicted"/>
<dbReference type="AlphaFoldDB" id="A0A7W6PT14"/>
<dbReference type="EC" id="5.1.3.3" evidence="1"/>
<accession>A0A7W6PT14</accession>
<dbReference type="GO" id="GO:0005975">
    <property type="term" value="P:carbohydrate metabolic process"/>
    <property type="evidence" value="ECO:0007669"/>
    <property type="project" value="InterPro"/>
</dbReference>
<dbReference type="InterPro" id="IPR014718">
    <property type="entry name" value="GH-type_carb-bd"/>
</dbReference>
<dbReference type="RefSeq" id="WP_165131368.1">
    <property type="nucleotide sequence ID" value="NZ_CP049249.1"/>
</dbReference>
<dbReference type="SUPFAM" id="SSF74650">
    <property type="entry name" value="Galactose mutarotase-like"/>
    <property type="match status" value="1"/>
</dbReference>
<reference evidence="1 2" key="1">
    <citation type="submission" date="2020-08" db="EMBL/GenBank/DDBJ databases">
        <title>Genomic Encyclopedia of Type Strains, Phase IV (KMG-IV): sequencing the most valuable type-strain genomes for metagenomic binning, comparative biology and taxonomic classification.</title>
        <authorList>
            <person name="Goeker M."/>
        </authorList>
    </citation>
    <scope>NUCLEOTIDE SEQUENCE [LARGE SCALE GENOMIC DNA]</scope>
    <source>
        <strain evidence="1 2">DSM 29514</strain>
    </source>
</reference>
<keyword evidence="1" id="KW-0413">Isomerase</keyword>
<dbReference type="GO" id="GO:0030246">
    <property type="term" value="F:carbohydrate binding"/>
    <property type="evidence" value="ECO:0007669"/>
    <property type="project" value="InterPro"/>
</dbReference>
<gene>
    <name evidence="1" type="ORF">GGQ72_002902</name>
</gene>
<dbReference type="InterPro" id="IPR008183">
    <property type="entry name" value="Aldose_1/G6P_1-epimerase"/>
</dbReference>
<sequence length="291" mass="31858">MPSLEVVDIAHGQFTVRVIPAWGGRVASLRHAEAGDILVPITASEFDPLNWPKAGGYPLFPFHNRIKQAAFHHDGVLRHLRPHPALGGDVMHGPAHQRVWQVTSSSSSSVSLRLDFEADADWPFAFIAHQQIGLDDLGLTVHLELVNRSDDPMPGCFGWHPYLAADLSAAARTDARNAYVLDKQNLPTLAAPAARQSEEIPAEVGYTLHFRDWTEASYSSKRGWDVAVTADPVFKHIAVHRTERYLCLEPVSAAAGVLNLNPELRQARDLTVLRPGEAIAGSVRVSVRSTG</sequence>
<organism evidence="1 2">
    <name type="scientific">Rhizobium rhizoryzae</name>
    <dbReference type="NCBI Taxonomy" id="451876"/>
    <lineage>
        <taxon>Bacteria</taxon>
        <taxon>Pseudomonadati</taxon>
        <taxon>Pseudomonadota</taxon>
        <taxon>Alphaproteobacteria</taxon>
        <taxon>Hyphomicrobiales</taxon>
        <taxon>Rhizobiaceae</taxon>
        <taxon>Rhizobium/Agrobacterium group</taxon>
        <taxon>Rhizobium</taxon>
    </lineage>
</organism>
<dbReference type="GO" id="GO:0004034">
    <property type="term" value="F:aldose 1-epimerase activity"/>
    <property type="evidence" value="ECO:0007669"/>
    <property type="project" value="UniProtKB-EC"/>
</dbReference>
<dbReference type="Pfam" id="PF01263">
    <property type="entry name" value="Aldose_epim"/>
    <property type="match status" value="1"/>
</dbReference>
<dbReference type="Gene3D" id="2.70.98.10">
    <property type="match status" value="1"/>
</dbReference>
<name>A0A7W6PT14_9HYPH</name>
<evidence type="ECO:0000313" key="1">
    <source>
        <dbReference type="EMBL" id="MBB4144345.1"/>
    </source>
</evidence>
<evidence type="ECO:0000313" key="2">
    <source>
        <dbReference type="Proteomes" id="UP000519897"/>
    </source>
</evidence>
<comment type="caution">
    <text evidence="1">The sequence shown here is derived from an EMBL/GenBank/DDBJ whole genome shotgun (WGS) entry which is preliminary data.</text>
</comment>
<protein>
    <submittedName>
        <fullName evidence="1">Aldose 1-epimerase</fullName>
        <ecNumber evidence="1">5.1.3.3</ecNumber>
    </submittedName>
</protein>
<dbReference type="EMBL" id="JACIEC010000003">
    <property type="protein sequence ID" value="MBB4144345.1"/>
    <property type="molecule type" value="Genomic_DNA"/>
</dbReference>